<gene>
    <name evidence="2" type="ORF">QBC37DRAFT_401209</name>
</gene>
<protein>
    <recommendedName>
        <fullName evidence="4">Ankyrin repeat protein</fullName>
    </recommendedName>
</protein>
<evidence type="ECO:0000313" key="3">
    <source>
        <dbReference type="Proteomes" id="UP001301769"/>
    </source>
</evidence>
<organism evidence="2 3">
    <name type="scientific">Rhypophila decipiens</name>
    <dbReference type="NCBI Taxonomy" id="261697"/>
    <lineage>
        <taxon>Eukaryota</taxon>
        <taxon>Fungi</taxon>
        <taxon>Dikarya</taxon>
        <taxon>Ascomycota</taxon>
        <taxon>Pezizomycotina</taxon>
        <taxon>Sordariomycetes</taxon>
        <taxon>Sordariomycetidae</taxon>
        <taxon>Sordariales</taxon>
        <taxon>Naviculisporaceae</taxon>
        <taxon>Rhypophila</taxon>
    </lineage>
</organism>
<keyword evidence="1" id="KW-0472">Membrane</keyword>
<dbReference type="Gene3D" id="1.25.40.20">
    <property type="entry name" value="Ankyrin repeat-containing domain"/>
    <property type="match status" value="1"/>
</dbReference>
<reference evidence="2" key="1">
    <citation type="journal article" date="2023" name="Mol. Phylogenet. Evol.">
        <title>Genome-scale phylogeny and comparative genomics of the fungal order Sordariales.</title>
        <authorList>
            <person name="Hensen N."/>
            <person name="Bonometti L."/>
            <person name="Westerberg I."/>
            <person name="Brannstrom I.O."/>
            <person name="Guillou S."/>
            <person name="Cros-Aarteil S."/>
            <person name="Calhoun S."/>
            <person name="Haridas S."/>
            <person name="Kuo A."/>
            <person name="Mondo S."/>
            <person name="Pangilinan J."/>
            <person name="Riley R."/>
            <person name="LaButti K."/>
            <person name="Andreopoulos B."/>
            <person name="Lipzen A."/>
            <person name="Chen C."/>
            <person name="Yan M."/>
            <person name="Daum C."/>
            <person name="Ng V."/>
            <person name="Clum A."/>
            <person name="Steindorff A."/>
            <person name="Ohm R.A."/>
            <person name="Martin F."/>
            <person name="Silar P."/>
            <person name="Natvig D.O."/>
            <person name="Lalanne C."/>
            <person name="Gautier V."/>
            <person name="Ament-Velasquez S.L."/>
            <person name="Kruys A."/>
            <person name="Hutchinson M.I."/>
            <person name="Powell A.J."/>
            <person name="Barry K."/>
            <person name="Miller A.N."/>
            <person name="Grigoriev I.V."/>
            <person name="Debuchy R."/>
            <person name="Gladieux P."/>
            <person name="Hiltunen Thoren M."/>
            <person name="Johannesson H."/>
        </authorList>
    </citation>
    <scope>NUCLEOTIDE SEQUENCE</scope>
    <source>
        <strain evidence="2">PSN293</strain>
    </source>
</reference>
<evidence type="ECO:0008006" key="4">
    <source>
        <dbReference type="Google" id="ProtNLM"/>
    </source>
</evidence>
<name>A0AAN6Y5X0_9PEZI</name>
<reference evidence="2" key="2">
    <citation type="submission" date="2023-05" db="EMBL/GenBank/DDBJ databases">
        <authorList>
            <consortium name="Lawrence Berkeley National Laboratory"/>
            <person name="Steindorff A."/>
            <person name="Hensen N."/>
            <person name="Bonometti L."/>
            <person name="Westerberg I."/>
            <person name="Brannstrom I.O."/>
            <person name="Guillou S."/>
            <person name="Cros-Aarteil S."/>
            <person name="Calhoun S."/>
            <person name="Haridas S."/>
            <person name="Kuo A."/>
            <person name="Mondo S."/>
            <person name="Pangilinan J."/>
            <person name="Riley R."/>
            <person name="Labutti K."/>
            <person name="Andreopoulos B."/>
            <person name="Lipzen A."/>
            <person name="Chen C."/>
            <person name="Yanf M."/>
            <person name="Daum C."/>
            <person name="Ng V."/>
            <person name="Clum A."/>
            <person name="Ohm R."/>
            <person name="Martin F."/>
            <person name="Silar P."/>
            <person name="Natvig D."/>
            <person name="Lalanne C."/>
            <person name="Gautier V."/>
            <person name="Ament-Velasquez S.L."/>
            <person name="Kruys A."/>
            <person name="Hutchinson M.I."/>
            <person name="Powell A.J."/>
            <person name="Barry K."/>
            <person name="Miller A.N."/>
            <person name="Grigoriev I.V."/>
            <person name="Debuchy R."/>
            <person name="Gladieux P."/>
            <person name="Thoren M.H."/>
            <person name="Johannesson H."/>
        </authorList>
    </citation>
    <scope>NUCLEOTIDE SEQUENCE</scope>
    <source>
        <strain evidence="2">PSN293</strain>
    </source>
</reference>
<feature type="transmembrane region" description="Helical" evidence="1">
    <location>
        <begin position="670"/>
        <end position="689"/>
    </location>
</feature>
<dbReference type="EMBL" id="MU858121">
    <property type="protein sequence ID" value="KAK4212773.1"/>
    <property type="molecule type" value="Genomic_DNA"/>
</dbReference>
<dbReference type="InterPro" id="IPR002110">
    <property type="entry name" value="Ankyrin_rpt"/>
</dbReference>
<evidence type="ECO:0000256" key="1">
    <source>
        <dbReference type="SAM" id="Phobius"/>
    </source>
</evidence>
<accession>A0AAN6Y5X0</accession>
<dbReference type="InterPro" id="IPR036770">
    <property type="entry name" value="Ankyrin_rpt-contain_sf"/>
</dbReference>
<sequence length="690" mass="77835">MDSSSSPDNPSTQPPLLRCPNEIILMFSELLGSAMESRRSFALTCRRVFEQTEGSMYRDNIRHQEGSAMLWAAVNGNIETMEKAIAAKGDISGHYRDANKTILKLQCPRTDGFPPCGPCPGCPICRSMWRARYPLLHSALAKGQDDMAVYLVLKGADICEDAGPCFGWYMNLPAWKMWVSKSFDYYIRWSCTPLLLAISQGFITTARLLLSQGALRNKSLDSFSVHEAVRLAALLCHDLLLPQIVAGISDLAPVLKKVPADRRPVTVHQSHLLWPYGPRVGNPLSKDAIYFPLKYGSDRTTSTIEVLAAMGADVVKAENFNDPKRTSLYKALRRQRWNMWPYVFLIGLSNTNQARKKNADTPKSPCPSPPGDTKPTYLSSLQYAAGYCCVSPDALDMVLILLELGFNADQISECSAPMTTCRCYQRFRYQTTGVSLRTPLKYLVDAFDVDHHVDFGIQYEEDMHAYLETCTQTVRLHSKEKRLLSGIDLLLSRGASPMRPWLSQSEKGEADDKITIMEKVLSRFDHAYNNHKDARVGLNTLKVTHLFLKHAERSSLPAEMIDKLRHWIPAATRTVQQRPPVTNLTIRGLVWTGLPRTYDNNPRLYALMDYKYPRPGILEIFRPRPKPSLQRPISSVPSEYLCYLTSAEIPPADVLEDCSWGARYVANPPILMLPWAFFLFAAYLIIRLIN</sequence>
<dbReference type="SUPFAM" id="SSF48403">
    <property type="entry name" value="Ankyrin repeat"/>
    <property type="match status" value="1"/>
</dbReference>
<dbReference type="SMART" id="SM00248">
    <property type="entry name" value="ANK"/>
    <property type="match status" value="4"/>
</dbReference>
<dbReference type="AlphaFoldDB" id="A0AAN6Y5X0"/>
<evidence type="ECO:0000313" key="2">
    <source>
        <dbReference type="EMBL" id="KAK4212773.1"/>
    </source>
</evidence>
<dbReference type="Proteomes" id="UP001301769">
    <property type="component" value="Unassembled WGS sequence"/>
</dbReference>
<comment type="caution">
    <text evidence="2">The sequence shown here is derived from an EMBL/GenBank/DDBJ whole genome shotgun (WGS) entry which is preliminary data.</text>
</comment>
<keyword evidence="1" id="KW-1133">Transmembrane helix</keyword>
<proteinExistence type="predicted"/>
<keyword evidence="3" id="KW-1185">Reference proteome</keyword>
<keyword evidence="1" id="KW-0812">Transmembrane</keyword>